<proteinExistence type="predicted"/>
<dbReference type="Proteomes" id="UP000264353">
    <property type="component" value="Chromosome A2"/>
</dbReference>
<protein>
    <submittedName>
        <fullName evidence="1">Uncharacterized protein</fullName>
    </submittedName>
</protein>
<organism evidence="1 2">
    <name type="scientific">Brassica campestris</name>
    <name type="common">Field mustard</name>
    <dbReference type="NCBI Taxonomy" id="3711"/>
    <lineage>
        <taxon>Eukaryota</taxon>
        <taxon>Viridiplantae</taxon>
        <taxon>Streptophyta</taxon>
        <taxon>Embryophyta</taxon>
        <taxon>Tracheophyta</taxon>
        <taxon>Spermatophyta</taxon>
        <taxon>Magnoliopsida</taxon>
        <taxon>eudicotyledons</taxon>
        <taxon>Gunneridae</taxon>
        <taxon>Pentapetalae</taxon>
        <taxon>rosids</taxon>
        <taxon>malvids</taxon>
        <taxon>Brassicales</taxon>
        <taxon>Brassicaceae</taxon>
        <taxon>Brassiceae</taxon>
        <taxon>Brassica</taxon>
    </lineage>
</organism>
<accession>A0A398A9R6</accession>
<reference evidence="1 2" key="1">
    <citation type="submission" date="2018-06" db="EMBL/GenBank/DDBJ databases">
        <title>WGS assembly of Brassica rapa FPsc.</title>
        <authorList>
            <person name="Bowman J."/>
            <person name="Kohchi T."/>
            <person name="Yamato K."/>
            <person name="Jenkins J."/>
            <person name="Shu S."/>
            <person name="Ishizaki K."/>
            <person name="Yamaoka S."/>
            <person name="Nishihama R."/>
            <person name="Nakamura Y."/>
            <person name="Berger F."/>
            <person name="Adam C."/>
            <person name="Aki S."/>
            <person name="Althoff F."/>
            <person name="Araki T."/>
            <person name="Arteaga-Vazquez M."/>
            <person name="Balasubrmanian S."/>
            <person name="Bauer D."/>
            <person name="Boehm C."/>
            <person name="Briginshaw L."/>
            <person name="Caballero-Perez J."/>
            <person name="Catarino B."/>
            <person name="Chen F."/>
            <person name="Chiyoda S."/>
            <person name="Chovatia M."/>
            <person name="Davies K."/>
            <person name="Delmans M."/>
            <person name="Demura T."/>
            <person name="Dierschke T."/>
            <person name="Dolan L."/>
            <person name="Dorantes-Acosta A."/>
            <person name="Eklund D."/>
            <person name="Florent S."/>
            <person name="Flores-Sandoval E."/>
            <person name="Fujiyama A."/>
            <person name="Fukuzawa H."/>
            <person name="Galik B."/>
            <person name="Grimanelli D."/>
            <person name="Grimwood J."/>
            <person name="Grossniklaus U."/>
            <person name="Hamada T."/>
            <person name="Haseloff J."/>
            <person name="Hetherington A."/>
            <person name="Higo A."/>
            <person name="Hirakawa Y."/>
            <person name="Hundley H."/>
            <person name="Ikeda Y."/>
            <person name="Inoue K."/>
            <person name="Inoue S."/>
            <person name="Ishida S."/>
            <person name="Jia Q."/>
            <person name="Kakita M."/>
            <person name="Kanazawa T."/>
            <person name="Kawai Y."/>
            <person name="Kawashima T."/>
            <person name="Kennedy M."/>
            <person name="Kinose K."/>
            <person name="Kinoshita T."/>
            <person name="Kohara Y."/>
            <person name="Koide E."/>
            <person name="Komatsu K."/>
            <person name="Kopischke S."/>
            <person name="Kubo M."/>
            <person name="Kyozuka J."/>
            <person name="Lagercrantz U."/>
            <person name="Lin S."/>
            <person name="Lindquist E."/>
            <person name="Lipzen A."/>
            <person name="Lu C."/>
            <person name="Luna E."/>
            <person name="Martienssen R."/>
            <person name="Minamino N."/>
            <person name="Mizutani M."/>
            <person name="Mizutani M."/>
            <person name="Mochizuki N."/>
            <person name="Monte I."/>
            <person name="Mosher R."/>
            <person name="Nagasaki H."/>
            <person name="Nakagami H."/>
            <person name="Naramoto S."/>
            <person name="Nishitani K."/>
            <person name="Ohtani M."/>
            <person name="Okamoto T."/>
            <person name="Okumura M."/>
            <person name="Phillips J."/>
            <person name="Pollak B."/>
            <person name="Reinders A."/>
            <person name="Roevekamp M."/>
            <person name="Sano R."/>
            <person name="Sawa S."/>
            <person name="Schmid M."/>
            <person name="Shirakawa M."/>
            <person name="Solano R."/>
            <person name="Spunde A."/>
            <person name="Suetsugu N."/>
            <person name="Sugano S."/>
            <person name="Sugiyama A."/>
            <person name="Sun R."/>
            <person name="Suzuki Y."/>
            <person name="Takenaka M."/>
            <person name="Takezawa D."/>
            <person name="Tomogane H."/>
            <person name="Tsuzuki M."/>
            <person name="Ueda T."/>
            <person name="Umeda M."/>
            <person name="Ward J."/>
            <person name="Watanabe Y."/>
            <person name="Yazaki K."/>
            <person name="Yokoyama R."/>
            <person name="Yoshitake Y."/>
            <person name="Yotsui I."/>
            <person name="Zachgo S."/>
            <person name="Schmutz J."/>
        </authorList>
    </citation>
    <scope>NUCLEOTIDE SEQUENCE [LARGE SCALE GENOMIC DNA]</scope>
    <source>
        <strain evidence="2">cv. B-3</strain>
    </source>
</reference>
<evidence type="ECO:0000313" key="1">
    <source>
        <dbReference type="EMBL" id="RID74582.1"/>
    </source>
</evidence>
<evidence type="ECO:0000313" key="2">
    <source>
        <dbReference type="Proteomes" id="UP000264353"/>
    </source>
</evidence>
<dbReference type="EMBL" id="CM010629">
    <property type="protein sequence ID" value="RID74582.1"/>
    <property type="molecule type" value="Genomic_DNA"/>
</dbReference>
<dbReference type="AlphaFoldDB" id="A0A398A9R6"/>
<name>A0A398A9R6_BRACM</name>
<sequence length="88" mass="10105">MILGHPDDVFNSQGDQEAALNDSAKGFLREFKLLIKIIKEGHVKMSVEESKLQTLRSQLDLFDKAWCAFLNSLCFGKLRMLGCWERIM</sequence>
<gene>
    <name evidence="1" type="ORF">BRARA_B01674</name>
</gene>